<dbReference type="Proteomes" id="UP000292085">
    <property type="component" value="Unassembled WGS sequence"/>
</dbReference>
<dbReference type="OrthoDB" id="5489603at2"/>
<dbReference type="Gene3D" id="2.70.70.10">
    <property type="entry name" value="Glucose Permease (Domain IIA)"/>
    <property type="match status" value="1"/>
</dbReference>
<evidence type="ECO:0000256" key="1">
    <source>
        <dbReference type="SAM" id="SignalP"/>
    </source>
</evidence>
<feature type="signal peptide" evidence="1">
    <location>
        <begin position="1"/>
        <end position="24"/>
    </location>
</feature>
<dbReference type="InterPro" id="IPR050570">
    <property type="entry name" value="Cell_wall_metabolism_enzyme"/>
</dbReference>
<dbReference type="SUPFAM" id="SSF51261">
    <property type="entry name" value="Duplicated hybrid motif"/>
    <property type="match status" value="1"/>
</dbReference>
<dbReference type="InterPro" id="IPR011055">
    <property type="entry name" value="Dup_hybrid_motif"/>
</dbReference>
<accession>A0A4Q6Y753</accession>
<evidence type="ECO:0000259" key="2">
    <source>
        <dbReference type="Pfam" id="PF01551"/>
    </source>
</evidence>
<dbReference type="EMBL" id="SGIS01000008">
    <property type="protein sequence ID" value="RZF65086.1"/>
    <property type="molecule type" value="Genomic_DNA"/>
</dbReference>
<dbReference type="PANTHER" id="PTHR21666">
    <property type="entry name" value="PEPTIDASE-RELATED"/>
    <property type="match status" value="1"/>
</dbReference>
<keyword evidence="1" id="KW-0732">Signal</keyword>
<gene>
    <name evidence="3" type="ORF">EWE75_06800</name>
</gene>
<sequence>MCRMFITRALVVASLTAMDASTVAQITPADAASMAASAWPIQVRAEIPCPPTAFPSEGSQHLFYELYLTNFSDSPVALHNVDVIDGDRPDARPLATFAGSGLSRIARVIGSHVDGASDGSIPPGGTLVLFLEVLVPERGPIPARLAHRLSLGDGVVMMAAIPIRHSVLKVLGRPVTGANWIAADGPGSDPDNHHRRGLFVRDGALTDSRRFAIDWKIVKDGKSYRGDDHAAASYFAYGRPLLAIGDALVLRAEDGHPDNPAGHGADFHPAQPVTIDNVGGNHVVLDLGDGQYAHYFHMRAGSVRVRPGERVRKGEVIGMIGSSGDAREPHVHLEITDTVGTLTGEGLPYVIDRYTVTRSNSGAVGARTHELPLDGMLIDFGK</sequence>
<proteinExistence type="predicted"/>
<dbReference type="AlphaFoldDB" id="A0A4Q6Y753"/>
<name>A0A4Q6Y753_9SPHN</name>
<dbReference type="GO" id="GO:0004222">
    <property type="term" value="F:metalloendopeptidase activity"/>
    <property type="evidence" value="ECO:0007669"/>
    <property type="project" value="TreeGrafter"/>
</dbReference>
<organism evidence="3 4">
    <name type="scientific">Sphingomonas populi</name>
    <dbReference type="NCBI Taxonomy" id="2484750"/>
    <lineage>
        <taxon>Bacteria</taxon>
        <taxon>Pseudomonadati</taxon>
        <taxon>Pseudomonadota</taxon>
        <taxon>Alphaproteobacteria</taxon>
        <taxon>Sphingomonadales</taxon>
        <taxon>Sphingomonadaceae</taxon>
        <taxon>Sphingomonas</taxon>
    </lineage>
</organism>
<protein>
    <submittedName>
        <fullName evidence="3">M23 family metallopeptidase</fullName>
    </submittedName>
</protein>
<reference evidence="3 4" key="1">
    <citation type="submission" date="2019-02" db="EMBL/GenBank/DDBJ databases">
        <authorList>
            <person name="Li Y."/>
        </authorList>
    </citation>
    <scope>NUCLEOTIDE SEQUENCE [LARGE SCALE GENOMIC DNA]</scope>
    <source>
        <strain evidence="3 4">3-7</strain>
    </source>
</reference>
<evidence type="ECO:0000313" key="3">
    <source>
        <dbReference type="EMBL" id="RZF65086.1"/>
    </source>
</evidence>
<keyword evidence="4" id="KW-1185">Reference proteome</keyword>
<feature type="chain" id="PRO_5020280771" evidence="1">
    <location>
        <begin position="25"/>
        <end position="382"/>
    </location>
</feature>
<dbReference type="InterPro" id="IPR016047">
    <property type="entry name" value="M23ase_b-sheet_dom"/>
</dbReference>
<dbReference type="Pfam" id="PF01551">
    <property type="entry name" value="Peptidase_M23"/>
    <property type="match status" value="1"/>
</dbReference>
<dbReference type="PANTHER" id="PTHR21666:SF270">
    <property type="entry name" value="MUREIN HYDROLASE ACTIVATOR ENVC"/>
    <property type="match status" value="1"/>
</dbReference>
<feature type="domain" description="M23ase beta-sheet core" evidence="2">
    <location>
        <begin position="277"/>
        <end position="336"/>
    </location>
</feature>
<dbReference type="CDD" id="cd12797">
    <property type="entry name" value="M23_peptidase"/>
    <property type="match status" value="1"/>
</dbReference>
<comment type="caution">
    <text evidence="3">The sequence shown here is derived from an EMBL/GenBank/DDBJ whole genome shotgun (WGS) entry which is preliminary data.</text>
</comment>
<evidence type="ECO:0000313" key="4">
    <source>
        <dbReference type="Proteomes" id="UP000292085"/>
    </source>
</evidence>